<evidence type="ECO:0000313" key="1">
    <source>
        <dbReference type="EMBL" id="TCI04858.1"/>
    </source>
</evidence>
<dbReference type="RefSeq" id="WP_131414219.1">
    <property type="nucleotide sequence ID" value="NZ_SJXE01000001.1"/>
</dbReference>
<proteinExistence type="predicted"/>
<sequence>MVPAINSVFPSVTHSLAEVSLGWLDKPGTPLLLLVEKALWRNSPPDNTSVEILLTLTVLDSFHLELDHGKVANFPGTREH</sequence>
<dbReference type="EMBL" id="SJXE01000001">
    <property type="protein sequence ID" value="TCI04858.1"/>
    <property type="molecule type" value="Genomic_DNA"/>
</dbReference>
<accession>A0ABY2AR61</accession>
<reference evidence="1 2" key="1">
    <citation type="submission" date="2019-02" db="EMBL/GenBank/DDBJ databases">
        <title>Corallincola luteus sp. nov., a marine bacterium isolated from surface sediment of Bohai Sea in China.</title>
        <authorList>
            <person name="Ren Q."/>
        </authorList>
    </citation>
    <scope>NUCLEOTIDE SEQUENCE [LARGE SCALE GENOMIC DNA]</scope>
    <source>
        <strain evidence="1 2">DASS28</strain>
    </source>
</reference>
<name>A0ABY2AR61_9GAMM</name>
<keyword evidence="2" id="KW-1185">Reference proteome</keyword>
<protein>
    <submittedName>
        <fullName evidence="1">Uncharacterized protein</fullName>
    </submittedName>
</protein>
<organism evidence="1 2">
    <name type="scientific">Corallincola luteus</name>
    <dbReference type="NCBI Taxonomy" id="1775177"/>
    <lineage>
        <taxon>Bacteria</taxon>
        <taxon>Pseudomonadati</taxon>
        <taxon>Pseudomonadota</taxon>
        <taxon>Gammaproteobacteria</taxon>
        <taxon>Alteromonadales</taxon>
        <taxon>Psychromonadaceae</taxon>
        <taxon>Corallincola</taxon>
    </lineage>
</organism>
<gene>
    <name evidence="1" type="ORF">EZV61_02490</name>
</gene>
<comment type="caution">
    <text evidence="1">The sequence shown here is derived from an EMBL/GenBank/DDBJ whole genome shotgun (WGS) entry which is preliminary data.</text>
</comment>
<dbReference type="Proteomes" id="UP000292554">
    <property type="component" value="Unassembled WGS sequence"/>
</dbReference>
<evidence type="ECO:0000313" key="2">
    <source>
        <dbReference type="Proteomes" id="UP000292554"/>
    </source>
</evidence>